<evidence type="ECO:0000313" key="3">
    <source>
        <dbReference type="EMBL" id="QBK91841.1"/>
    </source>
</evidence>
<dbReference type="InterPro" id="IPR036047">
    <property type="entry name" value="F-box-like_dom_sf"/>
</dbReference>
<evidence type="ECO:0000256" key="1">
    <source>
        <dbReference type="ARBA" id="ARBA00022737"/>
    </source>
</evidence>
<dbReference type="InterPro" id="IPR002110">
    <property type="entry name" value="Ankyrin_rpt"/>
</dbReference>
<dbReference type="Pfam" id="PF00023">
    <property type="entry name" value="Ank"/>
    <property type="match status" value="1"/>
</dbReference>
<gene>
    <name evidence="3" type="ORF">LCPAC304_01800</name>
</gene>
<keyword evidence="2" id="KW-0040">ANK repeat</keyword>
<dbReference type="InterPro" id="IPR036770">
    <property type="entry name" value="Ankyrin_rpt-contain_sf"/>
</dbReference>
<reference evidence="3" key="1">
    <citation type="journal article" date="2019" name="MBio">
        <title>Virus Genomes from Deep Sea Sediments Expand the Ocean Megavirome and Support Independent Origins of Viral Gigantism.</title>
        <authorList>
            <person name="Backstrom D."/>
            <person name="Yutin N."/>
            <person name="Jorgensen S.L."/>
            <person name="Dharamshi J."/>
            <person name="Homa F."/>
            <person name="Zaremba-Niedwiedzka K."/>
            <person name="Spang A."/>
            <person name="Wolf Y.I."/>
            <person name="Koonin E.V."/>
            <person name="Ettema T.J."/>
        </authorList>
    </citation>
    <scope>NUCLEOTIDE SEQUENCE</scope>
</reference>
<dbReference type="PANTHER" id="PTHR24171:SF8">
    <property type="entry name" value="BRCA1-ASSOCIATED RING DOMAIN PROTEIN 1"/>
    <property type="match status" value="1"/>
</dbReference>
<dbReference type="PANTHER" id="PTHR24171">
    <property type="entry name" value="ANKYRIN REPEAT DOMAIN-CONTAINING PROTEIN 39-RELATED"/>
    <property type="match status" value="1"/>
</dbReference>
<dbReference type="PROSITE" id="PS50297">
    <property type="entry name" value="ANK_REP_REGION"/>
    <property type="match status" value="4"/>
</dbReference>
<protein>
    <submittedName>
        <fullName evidence="3">F-box domain and ankyrin repeat protein</fullName>
    </submittedName>
</protein>
<dbReference type="PRINTS" id="PR01415">
    <property type="entry name" value="ANKYRIN"/>
</dbReference>
<dbReference type="GO" id="GO:0085020">
    <property type="term" value="P:protein K6-linked ubiquitination"/>
    <property type="evidence" value="ECO:0007669"/>
    <property type="project" value="TreeGrafter"/>
</dbReference>
<dbReference type="SUPFAM" id="SSF81383">
    <property type="entry name" value="F-box domain"/>
    <property type="match status" value="1"/>
</dbReference>
<proteinExistence type="predicted"/>
<sequence>MEETMDVETLLTLPYELQVETLLLVPYYDLVRFCATSTTAWRICADEDFWKLKIRRDFGNRYPDTIYVRPLPGDTWKQKYTSYFAKMGTDLMLAAQDGDDAEVEDILSFGINPHLRKEIDTALEIAVESSHFTIVETLLDAGADPNRTTALLRASNIDRDDIVQLLLEYGADVDMQDAIGRTALMVASVQGHIEMVQFLLDSGADLHLKSDLGADALIVAASGGHTDLVRLLLASGANPYVKTDTGHTALRFAEFVTGPTSELSYVLRRSLRYPFTLM</sequence>
<organism evidence="3">
    <name type="scientific">Pithovirus LCPAC304</name>
    <dbReference type="NCBI Taxonomy" id="2506594"/>
    <lineage>
        <taxon>Viruses</taxon>
        <taxon>Pithoviruses</taxon>
    </lineage>
</organism>
<dbReference type="EMBL" id="MK500565">
    <property type="protein sequence ID" value="QBK91841.1"/>
    <property type="molecule type" value="Genomic_DNA"/>
</dbReference>
<dbReference type="SMART" id="SM00248">
    <property type="entry name" value="ANK"/>
    <property type="match status" value="5"/>
</dbReference>
<dbReference type="GO" id="GO:0004842">
    <property type="term" value="F:ubiquitin-protein transferase activity"/>
    <property type="evidence" value="ECO:0007669"/>
    <property type="project" value="TreeGrafter"/>
</dbReference>
<dbReference type="Gene3D" id="1.25.40.20">
    <property type="entry name" value="Ankyrin repeat-containing domain"/>
    <property type="match status" value="2"/>
</dbReference>
<keyword evidence="1" id="KW-0677">Repeat</keyword>
<dbReference type="PROSITE" id="PS50088">
    <property type="entry name" value="ANK_REPEAT"/>
    <property type="match status" value="4"/>
</dbReference>
<evidence type="ECO:0000256" key="2">
    <source>
        <dbReference type="ARBA" id="ARBA00023043"/>
    </source>
</evidence>
<accession>A0A481ZB05</accession>
<dbReference type="SUPFAM" id="SSF48403">
    <property type="entry name" value="Ankyrin repeat"/>
    <property type="match status" value="1"/>
</dbReference>
<dbReference type="Pfam" id="PF12796">
    <property type="entry name" value="Ank_2"/>
    <property type="match status" value="1"/>
</dbReference>
<name>A0A481ZB05_9VIRU</name>